<evidence type="ECO:0000313" key="2">
    <source>
        <dbReference type="EMBL" id="AFL73799.1"/>
    </source>
</evidence>
<evidence type="ECO:0000313" key="3">
    <source>
        <dbReference type="Proteomes" id="UP000006062"/>
    </source>
</evidence>
<dbReference type="eggNOG" id="COG0645">
    <property type="taxonomic scope" value="Bacteria"/>
</dbReference>
<dbReference type="InterPro" id="IPR027417">
    <property type="entry name" value="P-loop_NTPase"/>
</dbReference>
<evidence type="ECO:0000259" key="1">
    <source>
        <dbReference type="Pfam" id="PF01636"/>
    </source>
</evidence>
<dbReference type="InterPro" id="IPR052732">
    <property type="entry name" value="Cell-binding_unc_protein"/>
</dbReference>
<dbReference type="AlphaFoldDB" id="I3Y9Y1"/>
<dbReference type="SUPFAM" id="SSF52540">
    <property type="entry name" value="P-loop containing nucleoside triphosphate hydrolases"/>
    <property type="match status" value="1"/>
</dbReference>
<dbReference type="Pfam" id="PF01636">
    <property type="entry name" value="APH"/>
    <property type="match status" value="1"/>
</dbReference>
<dbReference type="EMBL" id="CP003154">
    <property type="protein sequence ID" value="AFL73799.1"/>
    <property type="molecule type" value="Genomic_DNA"/>
</dbReference>
<dbReference type="PANTHER" id="PTHR43883:SF1">
    <property type="entry name" value="GLUCONOKINASE"/>
    <property type="match status" value="1"/>
</dbReference>
<sequence length="581" mass="65586">MRSYPSPWRQFNKLGSVSLHSLAEAMRGLNPATLQFVLAESSTPMEANDFSRLIQAMMRPEAYPHPADPVRHIETHISHVMLAGDFAYKLKKPLDLGFLDFSTLERRRHFCEEELRLNWRLAEDLYLEVVAVTGTPTAPRIGGAGPVLEYAVKMRRFPQAALLDRQPLTDELMIRLAEEIADFHARIPVADHRLDFGSPAAILAPMLENLAQVRARDVTPENLTRLARLETWIRARFQELAPTLEQRRRRGHVRECHGDMHRGNIALVEGRIRIFDAIEFNPNLRWIDTASEVAFLIMDLEQAGEAGLARLFLNRYLERSGDYGTLDVLDFYKVYRAMVRAKVAAIRLGQGDLDATDESAERHLGARYLALAESYTQPRAPHLLIVCGVSGSGKSCLAMRLREALPLIHLRSDVERKRLFGLSETARTQSGVDSGIYFPSATNWTYERLHRLADAILANGYDVLVDATFIARERRERFMYLARKHRAAFAILALDAPIEVLRQRLMRRLELGNDASEADLAVLERQLALRQCLSEAEKPYAVMIDSTDTPPISEILASIEAILGQMPDAISSTSRSSETLV</sequence>
<dbReference type="Pfam" id="PF13671">
    <property type="entry name" value="AAA_33"/>
    <property type="match status" value="1"/>
</dbReference>
<dbReference type="Gene3D" id="3.90.1200.10">
    <property type="match status" value="1"/>
</dbReference>
<accession>I3Y9Y1</accession>
<dbReference type="HOGENOM" id="CLU_026771_1_1_6"/>
<dbReference type="SUPFAM" id="SSF56112">
    <property type="entry name" value="Protein kinase-like (PK-like)"/>
    <property type="match status" value="1"/>
</dbReference>
<dbReference type="KEGG" id="tvi:Thivi_1828"/>
<dbReference type="eggNOG" id="COG2187">
    <property type="taxonomic scope" value="Bacteria"/>
</dbReference>
<dbReference type="PANTHER" id="PTHR43883">
    <property type="entry name" value="SLR0207 PROTEIN"/>
    <property type="match status" value="1"/>
</dbReference>
<protein>
    <recommendedName>
        <fullName evidence="1">Aminoglycoside phosphotransferase domain-containing protein</fullName>
    </recommendedName>
</protein>
<dbReference type="STRING" id="765911.Thivi_1828"/>
<dbReference type="InterPro" id="IPR011009">
    <property type="entry name" value="Kinase-like_dom_sf"/>
</dbReference>
<reference evidence="2 3" key="1">
    <citation type="submission" date="2012-06" db="EMBL/GenBank/DDBJ databases">
        <title>Complete sequence of Thiocystis violascens DSM 198.</title>
        <authorList>
            <consortium name="US DOE Joint Genome Institute"/>
            <person name="Lucas S."/>
            <person name="Han J."/>
            <person name="Lapidus A."/>
            <person name="Cheng J.-F."/>
            <person name="Goodwin L."/>
            <person name="Pitluck S."/>
            <person name="Peters L."/>
            <person name="Ovchinnikova G."/>
            <person name="Teshima H."/>
            <person name="Detter J.C."/>
            <person name="Han C."/>
            <person name="Tapia R."/>
            <person name="Land M."/>
            <person name="Hauser L."/>
            <person name="Kyrpides N."/>
            <person name="Ivanova N."/>
            <person name="Pagani I."/>
            <person name="Vogl K."/>
            <person name="Liu Z."/>
            <person name="Frigaard N.-U."/>
            <person name="Bryant D."/>
            <person name="Woyke T."/>
        </authorList>
    </citation>
    <scope>NUCLEOTIDE SEQUENCE [LARGE SCALE GENOMIC DNA]</scope>
    <source>
        <strain evidence="3">ATCC 17096 / DSM 198 / 6111</strain>
    </source>
</reference>
<feature type="domain" description="Aminoglycoside phosphotransferase" evidence="1">
    <location>
        <begin position="152"/>
        <end position="323"/>
    </location>
</feature>
<dbReference type="Proteomes" id="UP000006062">
    <property type="component" value="Chromosome"/>
</dbReference>
<proteinExistence type="predicted"/>
<dbReference type="Gene3D" id="3.40.50.300">
    <property type="entry name" value="P-loop containing nucleotide triphosphate hydrolases"/>
    <property type="match status" value="1"/>
</dbReference>
<organism evidence="2 3">
    <name type="scientific">Thiocystis violascens (strain ATCC 17096 / DSM 198 / 6111)</name>
    <name type="common">Chromatium violascens</name>
    <dbReference type="NCBI Taxonomy" id="765911"/>
    <lineage>
        <taxon>Bacteria</taxon>
        <taxon>Pseudomonadati</taxon>
        <taxon>Pseudomonadota</taxon>
        <taxon>Gammaproteobacteria</taxon>
        <taxon>Chromatiales</taxon>
        <taxon>Chromatiaceae</taxon>
        <taxon>Thiocystis</taxon>
    </lineage>
</organism>
<keyword evidence="3" id="KW-1185">Reference proteome</keyword>
<gene>
    <name evidence="2" type="ordered locus">Thivi_1828</name>
</gene>
<name>I3Y9Y1_THIV6</name>
<dbReference type="InterPro" id="IPR002575">
    <property type="entry name" value="Aminoglycoside_PTrfase"/>
</dbReference>